<proteinExistence type="inferred from homology"/>
<evidence type="ECO:0000256" key="1">
    <source>
        <dbReference type="ARBA" id="ARBA00004141"/>
    </source>
</evidence>
<keyword evidence="5 9" id="KW-0460">Magnesium</keyword>
<keyword evidence="12" id="KW-1185">Reference proteome</keyword>
<evidence type="ECO:0000256" key="9">
    <source>
        <dbReference type="RuleBase" id="RU362011"/>
    </source>
</evidence>
<dbReference type="Pfam" id="PF03448">
    <property type="entry name" value="MgtE_N"/>
    <property type="match status" value="1"/>
</dbReference>
<comment type="caution">
    <text evidence="11">The sequence shown here is derived from an EMBL/GenBank/DDBJ whole genome shotgun (WGS) entry which is preliminary data.</text>
</comment>
<dbReference type="PANTHER" id="PTHR43773">
    <property type="entry name" value="MAGNESIUM TRANSPORTER MGTE"/>
    <property type="match status" value="1"/>
</dbReference>
<dbReference type="Gene3D" id="1.10.357.20">
    <property type="entry name" value="SLC41 divalent cation transporters, integral membrane domain"/>
    <property type="match status" value="1"/>
</dbReference>
<dbReference type="RefSeq" id="WP_343070637.1">
    <property type="nucleotide sequence ID" value="NZ_JACHDS010000001.1"/>
</dbReference>
<dbReference type="GO" id="GO:0005886">
    <property type="term" value="C:plasma membrane"/>
    <property type="evidence" value="ECO:0007669"/>
    <property type="project" value="UniProtKB-SubCell"/>
</dbReference>
<dbReference type="Proteomes" id="UP000546642">
    <property type="component" value="Unassembled WGS sequence"/>
</dbReference>
<dbReference type="InterPro" id="IPR006668">
    <property type="entry name" value="Mg_transptr_MgtE_intracell_dom"/>
</dbReference>
<dbReference type="GO" id="GO:0046872">
    <property type="term" value="F:metal ion binding"/>
    <property type="evidence" value="ECO:0007669"/>
    <property type="project" value="UniProtKB-KW"/>
</dbReference>
<dbReference type="NCBIfam" id="TIGR00400">
    <property type="entry name" value="mgtE"/>
    <property type="match status" value="1"/>
</dbReference>
<comment type="similarity">
    <text evidence="2 9">Belongs to the SLC41A transporter family.</text>
</comment>
<dbReference type="InterPro" id="IPR006669">
    <property type="entry name" value="MgtE_transporter"/>
</dbReference>
<comment type="function">
    <text evidence="9">Acts as a magnesium transporter.</text>
</comment>
<dbReference type="SUPFAM" id="SSF54631">
    <property type="entry name" value="CBS-domain pair"/>
    <property type="match status" value="1"/>
</dbReference>
<dbReference type="SUPFAM" id="SSF161093">
    <property type="entry name" value="MgtE membrane domain-like"/>
    <property type="match status" value="1"/>
</dbReference>
<dbReference type="EMBL" id="JACHDS010000001">
    <property type="protein sequence ID" value="MBB6174038.1"/>
    <property type="molecule type" value="Genomic_DNA"/>
</dbReference>
<dbReference type="InterPro" id="IPR036739">
    <property type="entry name" value="SLC41_membr_dom_sf"/>
</dbReference>
<comment type="subunit">
    <text evidence="9">Homodimer.</text>
</comment>
<dbReference type="SMART" id="SM00924">
    <property type="entry name" value="MgtE_N"/>
    <property type="match status" value="1"/>
</dbReference>
<feature type="transmembrane region" description="Helical" evidence="9">
    <location>
        <begin position="419"/>
        <end position="444"/>
    </location>
</feature>
<accession>A0A7W9YKW0</accession>
<feature type="transmembrane region" description="Helical" evidence="9">
    <location>
        <begin position="308"/>
        <end position="329"/>
    </location>
</feature>
<protein>
    <recommendedName>
        <fullName evidence="9">Magnesium transporter MgtE</fullName>
    </recommendedName>
</protein>
<sequence length="481" mass="51367">MLPLGAGGSLRAPVLRRARPPREPTMHTMLMDRLKERDLDRAKTTLTTATADEIAVILRILPPTELVLAFRLLDKHLAMEVFDLLTDDEQVRLLRAMTDSEAAAVLADLDADDLARLVDEAPAAVAKRLLAAMSDADRERVGALLAYPAGSAGREANPEYIAVRPHMLVKETLGLISRSRLGPEDVTTVFITENDRTYLGLVSVAELVQADPFTEVGELARLGDIAVPTRSAAAPAARALQRRDLGAIPVVDSERRLVGALTYDDAMDAIDDDTSETVYRKAGMGDPAHATEMLRSERLTSGSIWYPVRVRIAFLMVTLAGGLLVGGLIDSFEDVLAAVVAVAVFVPLVMDMGGNVGTQSTTIFARGLALGHIDPNRFGRQLFREVRVGLAMALAIALVGGGIAYLWQGAPNGIPMLGVAVGLALFTSVTLATFLGFALPWLMLKLGLDHAPGADPFITTIKDFTGLAVYFGLASLLLGVG</sequence>
<dbReference type="AlphaFoldDB" id="A0A7W9YKW0"/>
<evidence type="ECO:0000256" key="3">
    <source>
        <dbReference type="ARBA" id="ARBA00022448"/>
    </source>
</evidence>
<comment type="subcellular location">
    <subcellularLocation>
        <location evidence="9">Cell membrane</location>
        <topology evidence="9">Multi-pass membrane protein</topology>
    </subcellularLocation>
    <subcellularLocation>
        <location evidence="1">Membrane</location>
        <topology evidence="1">Multi-pass membrane protein</topology>
    </subcellularLocation>
</comment>
<keyword evidence="9" id="KW-1003">Cell membrane</keyword>
<feature type="transmembrane region" description="Helical" evidence="9">
    <location>
        <begin position="464"/>
        <end position="480"/>
    </location>
</feature>
<keyword evidence="4 9" id="KW-0812">Transmembrane</keyword>
<keyword evidence="8" id="KW-0129">CBS domain</keyword>
<evidence type="ECO:0000256" key="4">
    <source>
        <dbReference type="ARBA" id="ARBA00022692"/>
    </source>
</evidence>
<feature type="domain" description="CBS" evidence="10">
    <location>
        <begin position="219"/>
        <end position="276"/>
    </location>
</feature>
<dbReference type="PANTHER" id="PTHR43773:SF1">
    <property type="entry name" value="MAGNESIUM TRANSPORTER MGTE"/>
    <property type="match status" value="1"/>
</dbReference>
<evidence type="ECO:0000256" key="7">
    <source>
        <dbReference type="ARBA" id="ARBA00023136"/>
    </source>
</evidence>
<keyword evidence="7 9" id="KW-0472">Membrane</keyword>
<evidence type="ECO:0000313" key="11">
    <source>
        <dbReference type="EMBL" id="MBB6174038.1"/>
    </source>
</evidence>
<evidence type="ECO:0000256" key="5">
    <source>
        <dbReference type="ARBA" id="ARBA00022842"/>
    </source>
</evidence>
<organism evidence="11 12">
    <name type="scientific">Nocardiopsis mwathae</name>
    <dbReference type="NCBI Taxonomy" id="1472723"/>
    <lineage>
        <taxon>Bacteria</taxon>
        <taxon>Bacillati</taxon>
        <taxon>Actinomycetota</taxon>
        <taxon>Actinomycetes</taxon>
        <taxon>Streptosporangiales</taxon>
        <taxon>Nocardiopsidaceae</taxon>
        <taxon>Nocardiopsis</taxon>
    </lineage>
</organism>
<evidence type="ECO:0000256" key="2">
    <source>
        <dbReference type="ARBA" id="ARBA00009749"/>
    </source>
</evidence>
<evidence type="ECO:0000259" key="10">
    <source>
        <dbReference type="PROSITE" id="PS51371"/>
    </source>
</evidence>
<dbReference type="InterPro" id="IPR046342">
    <property type="entry name" value="CBS_dom_sf"/>
</dbReference>
<dbReference type="SUPFAM" id="SSF158791">
    <property type="entry name" value="MgtE N-terminal domain-like"/>
    <property type="match status" value="1"/>
</dbReference>
<dbReference type="InterPro" id="IPR038076">
    <property type="entry name" value="MgtE_N_sf"/>
</dbReference>
<evidence type="ECO:0000256" key="6">
    <source>
        <dbReference type="ARBA" id="ARBA00022989"/>
    </source>
</evidence>
<feature type="transmembrane region" description="Helical" evidence="9">
    <location>
        <begin position="386"/>
        <end position="407"/>
    </location>
</feature>
<dbReference type="Pfam" id="PF00571">
    <property type="entry name" value="CBS"/>
    <property type="match status" value="1"/>
</dbReference>
<dbReference type="InterPro" id="IPR000644">
    <property type="entry name" value="CBS_dom"/>
</dbReference>
<dbReference type="Pfam" id="PF01769">
    <property type="entry name" value="MgtE"/>
    <property type="match status" value="1"/>
</dbReference>
<evidence type="ECO:0000313" key="12">
    <source>
        <dbReference type="Proteomes" id="UP000546642"/>
    </source>
</evidence>
<dbReference type="Gene3D" id="3.10.580.10">
    <property type="entry name" value="CBS-domain"/>
    <property type="match status" value="1"/>
</dbReference>
<evidence type="ECO:0000256" key="8">
    <source>
        <dbReference type="PROSITE-ProRule" id="PRU00703"/>
    </source>
</evidence>
<gene>
    <name evidence="11" type="ORF">HNR23_004098</name>
</gene>
<dbReference type="Gene3D" id="1.25.60.10">
    <property type="entry name" value="MgtE N-terminal domain-like"/>
    <property type="match status" value="1"/>
</dbReference>
<keyword evidence="6 9" id="KW-1133">Transmembrane helix</keyword>
<reference evidence="11 12" key="1">
    <citation type="submission" date="2020-08" db="EMBL/GenBank/DDBJ databases">
        <title>Sequencing the genomes of 1000 actinobacteria strains.</title>
        <authorList>
            <person name="Klenk H.-P."/>
        </authorList>
    </citation>
    <scope>NUCLEOTIDE SEQUENCE [LARGE SCALE GENOMIC DNA]</scope>
    <source>
        <strain evidence="11 12">DSM 46659</strain>
    </source>
</reference>
<keyword evidence="3 9" id="KW-0813">Transport</keyword>
<dbReference type="PROSITE" id="PS51371">
    <property type="entry name" value="CBS"/>
    <property type="match status" value="1"/>
</dbReference>
<keyword evidence="9" id="KW-0479">Metal-binding</keyword>
<name>A0A7W9YKW0_9ACTN</name>
<feature type="transmembrane region" description="Helical" evidence="9">
    <location>
        <begin position="335"/>
        <end position="356"/>
    </location>
</feature>
<dbReference type="InterPro" id="IPR006667">
    <property type="entry name" value="SLC41_membr_dom"/>
</dbReference>
<dbReference type="GO" id="GO:0015095">
    <property type="term" value="F:magnesium ion transmembrane transporter activity"/>
    <property type="evidence" value="ECO:0007669"/>
    <property type="project" value="UniProtKB-UniRule"/>
</dbReference>